<comment type="caution">
    <text evidence="1">The sequence shown here is derived from an EMBL/GenBank/DDBJ whole genome shotgun (WGS) entry which is preliminary data.</text>
</comment>
<proteinExistence type="predicted"/>
<keyword evidence="2" id="KW-1185">Reference proteome</keyword>
<gene>
    <name evidence="1" type="ORF">GCM10010345_25120</name>
</gene>
<dbReference type="EMBL" id="BMVN01000007">
    <property type="protein sequence ID" value="GHA19469.1"/>
    <property type="molecule type" value="Genomic_DNA"/>
</dbReference>
<evidence type="ECO:0000313" key="1">
    <source>
        <dbReference type="EMBL" id="GHA19469.1"/>
    </source>
</evidence>
<dbReference type="Proteomes" id="UP000653644">
    <property type="component" value="Unassembled WGS sequence"/>
</dbReference>
<reference evidence="2" key="1">
    <citation type="journal article" date="2019" name="Int. J. Syst. Evol. Microbiol.">
        <title>The Global Catalogue of Microorganisms (GCM) 10K type strain sequencing project: providing services to taxonomists for standard genome sequencing and annotation.</title>
        <authorList>
            <consortium name="The Broad Institute Genomics Platform"/>
            <consortium name="The Broad Institute Genome Sequencing Center for Infectious Disease"/>
            <person name="Wu L."/>
            <person name="Ma J."/>
        </authorList>
    </citation>
    <scope>NUCLEOTIDE SEQUENCE [LARGE SCALE GENOMIC DNA]</scope>
    <source>
        <strain evidence="2">JCM 4733</strain>
    </source>
</reference>
<organism evidence="1 2">
    <name type="scientific">Streptomyces canarius</name>
    <dbReference type="NCBI Taxonomy" id="285453"/>
    <lineage>
        <taxon>Bacteria</taxon>
        <taxon>Bacillati</taxon>
        <taxon>Actinomycetota</taxon>
        <taxon>Actinomycetes</taxon>
        <taxon>Kitasatosporales</taxon>
        <taxon>Streptomycetaceae</taxon>
        <taxon>Streptomyces</taxon>
    </lineage>
</organism>
<sequence length="85" mass="9385">MCESKRMALIKAFQAVSSDVQRLHGPVVCGYRSFEVGDQRVLQLDTYGSSDRQIPDKISQSIQLDADGARELLKIIEVAFPGLTS</sequence>
<accession>A0ABQ3CN93</accession>
<name>A0ABQ3CN93_9ACTN</name>
<protein>
    <submittedName>
        <fullName evidence="1">Uncharacterized protein</fullName>
    </submittedName>
</protein>
<evidence type="ECO:0000313" key="2">
    <source>
        <dbReference type="Proteomes" id="UP000653644"/>
    </source>
</evidence>